<dbReference type="SMART" id="SM01246">
    <property type="entry name" value="Josephin"/>
    <property type="match status" value="1"/>
</dbReference>
<keyword evidence="6" id="KW-0645">Protease</keyword>
<evidence type="ECO:0000256" key="1">
    <source>
        <dbReference type="ARBA" id="ARBA00000707"/>
    </source>
</evidence>
<dbReference type="Pfam" id="PF02099">
    <property type="entry name" value="Josephin"/>
    <property type="match status" value="1"/>
</dbReference>
<evidence type="ECO:0000256" key="15">
    <source>
        <dbReference type="ARBA" id="ARBA00063584"/>
    </source>
</evidence>
<keyword evidence="11" id="KW-0805">Transcription regulation</keyword>
<evidence type="ECO:0000256" key="9">
    <source>
        <dbReference type="ARBA" id="ARBA00022801"/>
    </source>
</evidence>
<reference evidence="21" key="1">
    <citation type="submission" date="2021-06" db="EMBL/GenBank/DDBJ databases">
        <authorList>
            <person name="Kallberg Y."/>
            <person name="Tangrot J."/>
            <person name="Rosling A."/>
        </authorList>
    </citation>
    <scope>NUCLEOTIDE SEQUENCE</scope>
    <source>
        <strain evidence="21">IA702</strain>
    </source>
</reference>
<keyword evidence="22" id="KW-1185">Reference proteome</keyword>
<comment type="subunit">
    <text evidence="15">Forms a complex composed of deubiquitinating enzyme atx-3, adapter ubxn-5 and cdc-48.1. Forms a complex composed of deubiquitinating enzyme atx-3, E4 ubiquitin-protein ligase ufd-2 and cdc-48.1. Interacts (via RRDR motif) with cdc-48.1 (via N-terminus) and cdc-48.2 (via N-terminus); the interaction with cdc-48.1 is not required for atx-3 enzymatic activity. Interacts (via C-terminus) with ubxn-5. May interact with ned-8.</text>
</comment>
<evidence type="ECO:0000256" key="3">
    <source>
        <dbReference type="ARBA" id="ARBA00004496"/>
    </source>
</evidence>
<evidence type="ECO:0000259" key="20">
    <source>
        <dbReference type="PROSITE" id="PS50957"/>
    </source>
</evidence>
<evidence type="ECO:0000256" key="16">
    <source>
        <dbReference type="ARBA" id="ARBA00069055"/>
    </source>
</evidence>
<comment type="caution">
    <text evidence="21">The sequence shown here is derived from an EMBL/GenBank/DDBJ whole genome shotgun (WGS) entry which is preliminary data.</text>
</comment>
<evidence type="ECO:0000256" key="11">
    <source>
        <dbReference type="ARBA" id="ARBA00023015"/>
    </source>
</evidence>
<comment type="function">
    <text evidence="14">Acts as a chain editing deubiquitinating enzyme that binds and cleaves 'Lys-48'-linked polyubiquitin chains, with a preference for chains containing four or more ubiquitin molecules thereby modulating protein degradation by the ubiquitin-proteasome pathway. Probably by regulating the IGF-1-insulin-like pathway, regulates lifespan. Regulates germline DNA double-strand-break repair and apoptosis in response to DNA damage by recruiting E4 ubiquitin-protein ligase ufd-2 to DNA repair foci. Interacts with key regulators of transcription and represses transcription. Acts as a histone-binding protein that regulates transcription.</text>
</comment>
<dbReference type="Gene3D" id="1.10.287.10">
    <property type="entry name" value="S15/NS1, RNA-binding"/>
    <property type="match status" value="1"/>
</dbReference>
<evidence type="ECO:0000256" key="4">
    <source>
        <dbReference type="ARBA" id="ARBA00012759"/>
    </source>
</evidence>
<keyword evidence="5" id="KW-0963">Cytoplasm</keyword>
<sequence>MSDLLPYLFWEKQEGYLCAQHCLNALLQGEYFTAVDLSDIARDLDEAELAALNKTDEHNEGSEAKKSQNMDDTGFFSVQVLVNALKIWNIDIIPYGSEDCVDARIHPENEIAYICNLHEHWFTLRKFGNSSLRWYNLDSVLKGPEWISQTYLGMLLTQLKNDGYSIFVVKGIFPPCQADDYATSHPEANGSKKSADTDEEMLRAAIAASLLPTNDIQQESSSSSQAEINSQSTTSSSPPPTLEELRIRRLARFS</sequence>
<feature type="compositionally biased region" description="Low complexity" evidence="19">
    <location>
        <begin position="216"/>
        <end position="236"/>
    </location>
</feature>
<proteinExistence type="predicted"/>
<accession>A0A9N9BSE9</accession>
<evidence type="ECO:0000256" key="8">
    <source>
        <dbReference type="ARBA" id="ARBA00022786"/>
    </source>
</evidence>
<dbReference type="Proteomes" id="UP000789572">
    <property type="component" value="Unassembled WGS sequence"/>
</dbReference>
<evidence type="ECO:0000313" key="22">
    <source>
        <dbReference type="Proteomes" id="UP000789572"/>
    </source>
</evidence>
<comment type="catalytic activity">
    <reaction evidence="1">
        <text>Thiol-dependent hydrolysis of ester, thioester, amide, peptide and isopeptide bonds formed by the C-terminal Gly of ubiquitin (a 76-residue protein attached to proteins as an intracellular targeting signal).</text>
        <dbReference type="EC" id="3.4.19.12"/>
    </reaction>
</comment>
<dbReference type="AlphaFoldDB" id="A0A9N9BSE9"/>
<dbReference type="GO" id="GO:0004843">
    <property type="term" value="F:cysteine-type deubiquitinase activity"/>
    <property type="evidence" value="ECO:0007669"/>
    <property type="project" value="UniProtKB-EC"/>
</dbReference>
<protein>
    <recommendedName>
        <fullName evidence="16">Ataxin-3 homolog</fullName>
        <ecNumber evidence="4">3.4.19.12</ecNumber>
    </recommendedName>
    <alternativeName>
        <fullName evidence="17">Machado-Joseph disease-like protein</fullName>
    </alternativeName>
</protein>
<dbReference type="GO" id="GO:0005737">
    <property type="term" value="C:cytoplasm"/>
    <property type="evidence" value="ECO:0007669"/>
    <property type="project" value="UniProtKB-SubCell"/>
</dbReference>
<feature type="active site" evidence="18">
    <location>
        <position position="120"/>
    </location>
</feature>
<evidence type="ECO:0000256" key="19">
    <source>
        <dbReference type="SAM" id="MobiDB-lite"/>
    </source>
</evidence>
<dbReference type="FunFam" id="1.10.287.10:FF:000018">
    <property type="entry name" value="Ataxin-3 homolog"/>
    <property type="match status" value="1"/>
</dbReference>
<dbReference type="GO" id="GO:0005634">
    <property type="term" value="C:nucleus"/>
    <property type="evidence" value="ECO:0007669"/>
    <property type="project" value="UniProtKB-SubCell"/>
</dbReference>
<evidence type="ECO:0000256" key="17">
    <source>
        <dbReference type="ARBA" id="ARBA00082365"/>
    </source>
</evidence>
<name>A0A9N9BSE9_9GLOM</name>
<keyword evidence="10" id="KW-0788">Thiol protease</keyword>
<dbReference type="InterPro" id="IPR006155">
    <property type="entry name" value="Josephin"/>
</dbReference>
<feature type="active site" evidence="18">
    <location>
        <position position="138"/>
    </location>
</feature>
<evidence type="ECO:0000313" key="21">
    <source>
        <dbReference type="EMBL" id="CAG8574735.1"/>
    </source>
</evidence>
<dbReference type="PRINTS" id="PR01233">
    <property type="entry name" value="JOSEPHIN"/>
</dbReference>
<evidence type="ECO:0000256" key="2">
    <source>
        <dbReference type="ARBA" id="ARBA00004123"/>
    </source>
</evidence>
<evidence type="ECO:0000256" key="13">
    <source>
        <dbReference type="ARBA" id="ARBA00023242"/>
    </source>
</evidence>
<keyword evidence="7" id="KW-0677">Repeat</keyword>
<evidence type="ECO:0000256" key="10">
    <source>
        <dbReference type="ARBA" id="ARBA00022807"/>
    </source>
</evidence>
<evidence type="ECO:0000256" key="18">
    <source>
        <dbReference type="PROSITE-ProRule" id="PRU00331"/>
    </source>
</evidence>
<comment type="subcellular location">
    <subcellularLocation>
        <location evidence="3">Cytoplasm</location>
    </subcellularLocation>
    <subcellularLocation>
        <location evidence="2">Nucleus</location>
    </subcellularLocation>
</comment>
<dbReference type="PROSITE" id="PS50957">
    <property type="entry name" value="JOSEPHIN"/>
    <property type="match status" value="1"/>
</dbReference>
<dbReference type="Gene3D" id="3.90.70.40">
    <property type="match status" value="1"/>
</dbReference>
<dbReference type="GO" id="GO:0016579">
    <property type="term" value="P:protein deubiquitination"/>
    <property type="evidence" value="ECO:0007669"/>
    <property type="project" value="InterPro"/>
</dbReference>
<dbReference type="InterPro" id="IPR033865">
    <property type="entry name" value="Ataxin-3"/>
</dbReference>
<dbReference type="PANTHER" id="PTHR14159:SF0">
    <property type="entry name" value="ATAXIN-3-RELATED"/>
    <property type="match status" value="1"/>
</dbReference>
<organism evidence="21 22">
    <name type="scientific">Paraglomus occultum</name>
    <dbReference type="NCBI Taxonomy" id="144539"/>
    <lineage>
        <taxon>Eukaryota</taxon>
        <taxon>Fungi</taxon>
        <taxon>Fungi incertae sedis</taxon>
        <taxon>Mucoromycota</taxon>
        <taxon>Glomeromycotina</taxon>
        <taxon>Glomeromycetes</taxon>
        <taxon>Paraglomerales</taxon>
        <taxon>Paraglomeraceae</taxon>
        <taxon>Paraglomus</taxon>
    </lineage>
</organism>
<dbReference type="EMBL" id="CAJVPJ010001087">
    <property type="protein sequence ID" value="CAG8574735.1"/>
    <property type="molecule type" value="Genomic_DNA"/>
</dbReference>
<evidence type="ECO:0000256" key="12">
    <source>
        <dbReference type="ARBA" id="ARBA00023163"/>
    </source>
</evidence>
<gene>
    <name evidence="21" type="ORF">POCULU_LOCUS6177</name>
</gene>
<dbReference type="EC" id="3.4.19.12" evidence="4"/>
<keyword evidence="9 18" id="KW-0378">Hydrolase</keyword>
<keyword evidence="12" id="KW-0804">Transcription</keyword>
<evidence type="ECO:0000256" key="5">
    <source>
        <dbReference type="ARBA" id="ARBA00022490"/>
    </source>
</evidence>
<feature type="active site" evidence="18">
    <location>
        <position position="18"/>
    </location>
</feature>
<feature type="domain" description="Josephin" evidence="20">
    <location>
        <begin position="5"/>
        <end position="184"/>
    </location>
</feature>
<dbReference type="OrthoDB" id="10063692at2759"/>
<evidence type="ECO:0000256" key="7">
    <source>
        <dbReference type="ARBA" id="ARBA00022737"/>
    </source>
</evidence>
<dbReference type="GO" id="GO:0006508">
    <property type="term" value="P:proteolysis"/>
    <property type="evidence" value="ECO:0007669"/>
    <property type="project" value="UniProtKB-KW"/>
</dbReference>
<feature type="region of interest" description="Disordered" evidence="19">
    <location>
        <begin position="213"/>
        <end position="245"/>
    </location>
</feature>
<keyword evidence="8" id="KW-0833">Ubl conjugation pathway</keyword>
<keyword evidence="13" id="KW-0539">Nucleus</keyword>
<evidence type="ECO:0000256" key="6">
    <source>
        <dbReference type="ARBA" id="ARBA00022670"/>
    </source>
</evidence>
<dbReference type="PANTHER" id="PTHR14159">
    <property type="entry name" value="ATAXIN-3-RELATED"/>
    <property type="match status" value="1"/>
</dbReference>
<evidence type="ECO:0000256" key="14">
    <source>
        <dbReference type="ARBA" id="ARBA00060106"/>
    </source>
</evidence>